<reference evidence="1" key="1">
    <citation type="submission" date="2021-02" db="EMBL/GenBank/DDBJ databases">
        <authorList>
            <consortium name="DOE Joint Genome Institute"/>
            <person name="Ahrendt S."/>
            <person name="Looney B.P."/>
            <person name="Miyauchi S."/>
            <person name="Morin E."/>
            <person name="Drula E."/>
            <person name="Courty P.E."/>
            <person name="Chicoki N."/>
            <person name="Fauchery L."/>
            <person name="Kohler A."/>
            <person name="Kuo A."/>
            <person name="Labutti K."/>
            <person name="Pangilinan J."/>
            <person name="Lipzen A."/>
            <person name="Riley R."/>
            <person name="Andreopoulos W."/>
            <person name="He G."/>
            <person name="Johnson J."/>
            <person name="Barry K.W."/>
            <person name="Grigoriev I.V."/>
            <person name="Nagy L."/>
            <person name="Hibbett D."/>
            <person name="Henrissat B."/>
            <person name="Matheny P.B."/>
            <person name="Labbe J."/>
            <person name="Martin F."/>
        </authorList>
    </citation>
    <scope>NUCLEOTIDE SEQUENCE</scope>
    <source>
        <strain evidence="1">FP105234-sp</strain>
    </source>
</reference>
<evidence type="ECO:0000313" key="2">
    <source>
        <dbReference type="Proteomes" id="UP000814033"/>
    </source>
</evidence>
<reference evidence="1" key="2">
    <citation type="journal article" date="2022" name="New Phytol.">
        <title>Evolutionary transition to the ectomycorrhizal habit in the genomes of a hyperdiverse lineage of mushroom-forming fungi.</title>
        <authorList>
            <person name="Looney B."/>
            <person name="Miyauchi S."/>
            <person name="Morin E."/>
            <person name="Drula E."/>
            <person name="Courty P.E."/>
            <person name="Kohler A."/>
            <person name="Kuo A."/>
            <person name="LaButti K."/>
            <person name="Pangilinan J."/>
            <person name="Lipzen A."/>
            <person name="Riley R."/>
            <person name="Andreopoulos W."/>
            <person name="He G."/>
            <person name="Johnson J."/>
            <person name="Nolan M."/>
            <person name="Tritt A."/>
            <person name="Barry K.W."/>
            <person name="Grigoriev I.V."/>
            <person name="Nagy L.G."/>
            <person name="Hibbett D."/>
            <person name="Henrissat B."/>
            <person name="Matheny P.B."/>
            <person name="Labbe J."/>
            <person name="Martin F.M."/>
        </authorList>
    </citation>
    <scope>NUCLEOTIDE SEQUENCE</scope>
    <source>
        <strain evidence="1">FP105234-sp</strain>
    </source>
</reference>
<gene>
    <name evidence="1" type="ORF">FA95DRAFT_1559826</name>
</gene>
<accession>A0ACB8RSI2</accession>
<proteinExistence type="predicted"/>
<dbReference type="EMBL" id="MU275919">
    <property type="protein sequence ID" value="KAI0046701.1"/>
    <property type="molecule type" value="Genomic_DNA"/>
</dbReference>
<sequence length="469" mass="52304">MSSSNSTDWFSEFLRMLERQASAEEPSYEPAFPSSLSLDTEQAANVQPQPPVSPTQMYAHEESGSMQPTEALAWRPHPTFAQTESTQPDVQNYSGTNYFEERRCIQDGYGEPRHHFIQSAGPTTMACMDIPENQTTYAHGTQDDFAFSDRSNATPGPIHKAGLPTDGFENIDPAAYPQPSPAYDASDLTYPPVDRSPSTPVLKFKEARRTPSMIFETPKFETTRPAPKAIWAPSPTHAVYPYTYSLAKATLNKPAASNRKRKFDQNDQPEKPLSKRLKTPGSSFPAKQWALANGPERPVTPGDLEVAVKLRRDKSPAPGHTPLMDEPVTAAPEAAPPASFTGADMIRFINGKIVCLLCDPEGKHPYNRPRDGNDRHLKTLKHWWMLTEALGQPLGKPLRHQCPHCARTYSRVDGVQRHEKRCKFNPAVLAGDLPLRQNEKGPAKRRENANPYPRPDSAQKRNKKRVSTT</sequence>
<protein>
    <submittedName>
        <fullName evidence="1">Uncharacterized protein</fullName>
    </submittedName>
</protein>
<organism evidence="1 2">
    <name type="scientific">Auriscalpium vulgare</name>
    <dbReference type="NCBI Taxonomy" id="40419"/>
    <lineage>
        <taxon>Eukaryota</taxon>
        <taxon>Fungi</taxon>
        <taxon>Dikarya</taxon>
        <taxon>Basidiomycota</taxon>
        <taxon>Agaricomycotina</taxon>
        <taxon>Agaricomycetes</taxon>
        <taxon>Russulales</taxon>
        <taxon>Auriscalpiaceae</taxon>
        <taxon>Auriscalpium</taxon>
    </lineage>
</organism>
<evidence type="ECO:0000313" key="1">
    <source>
        <dbReference type="EMBL" id="KAI0046701.1"/>
    </source>
</evidence>
<comment type="caution">
    <text evidence="1">The sequence shown here is derived from an EMBL/GenBank/DDBJ whole genome shotgun (WGS) entry which is preliminary data.</text>
</comment>
<keyword evidence="2" id="KW-1185">Reference proteome</keyword>
<name>A0ACB8RSI2_9AGAM</name>
<dbReference type="Proteomes" id="UP000814033">
    <property type="component" value="Unassembled WGS sequence"/>
</dbReference>